<dbReference type="RefSeq" id="WP_190576483.1">
    <property type="nucleotide sequence ID" value="NZ_CAWPQU010000034.1"/>
</dbReference>
<comment type="caution">
    <text evidence="1">The sequence shown here is derived from an EMBL/GenBank/DDBJ whole genome shotgun (WGS) entry which is preliminary data.</text>
</comment>
<sequence length="226" mass="24996">MITNSIPSNYFSPRFYVKSDPATGLLSTRQGDRLVAVPDFLLRSIHRSLYSEAGQAGTLALYTFGFGWGGSFYDHIRSEIESYQGTTIMATNAVEFLATMRQLWTVHGMGTITIDFSHRQHGLIVVTTENSVLTTGSEIGLQSGSKLPWHQLQAGFIAAWFSRWAGKDICACATDWSSPPEPEVDNSSKQESYTRFLIGITSKVQPVEGFVKQGMRTAEILEKLTA</sequence>
<dbReference type="EMBL" id="JACJQY010000004">
    <property type="protein sequence ID" value="MBD2315992.1"/>
    <property type="molecule type" value="Genomic_DNA"/>
</dbReference>
<reference evidence="1 2" key="1">
    <citation type="journal article" date="2020" name="ISME J.">
        <title>Comparative genomics reveals insights into cyanobacterial evolution and habitat adaptation.</title>
        <authorList>
            <person name="Chen M.Y."/>
            <person name="Teng W.K."/>
            <person name="Zhao L."/>
            <person name="Hu C.X."/>
            <person name="Zhou Y.K."/>
            <person name="Han B.P."/>
            <person name="Song L.R."/>
            <person name="Shu W.S."/>
        </authorList>
    </citation>
    <scope>NUCLEOTIDE SEQUENCE [LARGE SCALE GENOMIC DNA]</scope>
    <source>
        <strain evidence="1 2">FACHB-1050</strain>
    </source>
</reference>
<keyword evidence="2" id="KW-1185">Reference proteome</keyword>
<gene>
    <name evidence="1" type="ORF">H6G05_03900</name>
</gene>
<dbReference type="Proteomes" id="UP000618445">
    <property type="component" value="Unassembled WGS sequence"/>
</dbReference>
<evidence type="ECO:0000313" key="1">
    <source>
        <dbReference type="EMBL" id="MBD2315992.1"/>
    </source>
</evidence>
<protein>
    <submittedName>
        <fullName evidence="1">Uncharacterized protein</fullName>
    </submittedName>
</protein>
<proteinExistence type="predicted"/>
<name>A0ABR8C8V5_9CYAN</name>
<dbReference type="InterPro" id="IPR024096">
    <property type="entry name" value="NO_sig/Golgi_transp_ligand-bd"/>
</dbReference>
<accession>A0ABR8C8V5</accession>
<organism evidence="1 2">
    <name type="scientific">Phormidium tenue FACHB-1050</name>
    <dbReference type="NCBI Taxonomy" id="2692857"/>
    <lineage>
        <taxon>Bacteria</taxon>
        <taxon>Bacillati</taxon>
        <taxon>Cyanobacteriota</taxon>
        <taxon>Cyanophyceae</taxon>
        <taxon>Oscillatoriophycideae</taxon>
        <taxon>Oscillatoriales</taxon>
        <taxon>Oscillatoriaceae</taxon>
        <taxon>Phormidium</taxon>
    </lineage>
</organism>
<evidence type="ECO:0000313" key="2">
    <source>
        <dbReference type="Proteomes" id="UP000618445"/>
    </source>
</evidence>
<dbReference type="SUPFAM" id="SSF111126">
    <property type="entry name" value="Ligand-binding domain in the NO signalling and Golgi transport"/>
    <property type="match status" value="1"/>
</dbReference>